<dbReference type="Gene3D" id="2.40.50.140">
    <property type="entry name" value="Nucleic acid-binding proteins"/>
    <property type="match status" value="1"/>
</dbReference>
<protein>
    <submittedName>
        <fullName evidence="5">tRNA-binding protein</fullName>
    </submittedName>
</protein>
<evidence type="ECO:0000313" key="7">
    <source>
        <dbReference type="Proteomes" id="UP000320048"/>
    </source>
</evidence>
<dbReference type="GO" id="GO:0000049">
    <property type="term" value="F:tRNA binding"/>
    <property type="evidence" value="ECO:0007669"/>
    <property type="project" value="UniProtKB-UniRule"/>
</dbReference>
<evidence type="ECO:0000313" key="6">
    <source>
        <dbReference type="EMBL" id="TMJ16109.1"/>
    </source>
</evidence>
<evidence type="ECO:0000256" key="2">
    <source>
        <dbReference type="ARBA" id="ARBA00022884"/>
    </source>
</evidence>
<keyword evidence="2 3" id="KW-0694">RNA-binding</keyword>
<dbReference type="Pfam" id="PF01588">
    <property type="entry name" value="tRNA_bind"/>
    <property type="match status" value="1"/>
</dbReference>
<dbReference type="FunFam" id="2.40.50.140:FF:000165">
    <property type="entry name" value="Chaperone CsaA"/>
    <property type="match status" value="1"/>
</dbReference>
<keyword evidence="1 3" id="KW-0820">tRNA-binding</keyword>
<name>A0A537JCG1_9BACT</name>
<dbReference type="Proteomes" id="UP000320393">
    <property type="component" value="Unassembled WGS sequence"/>
</dbReference>
<feature type="domain" description="TRNA-binding" evidence="4">
    <location>
        <begin position="6"/>
        <end position="109"/>
    </location>
</feature>
<dbReference type="CDD" id="cd02798">
    <property type="entry name" value="tRNA_bind_CsaA"/>
    <property type="match status" value="1"/>
</dbReference>
<proteinExistence type="predicted"/>
<comment type="caution">
    <text evidence="5">The sequence shown here is derived from an EMBL/GenBank/DDBJ whole genome shotgun (WGS) entry which is preliminary data.</text>
</comment>
<evidence type="ECO:0000259" key="4">
    <source>
        <dbReference type="PROSITE" id="PS50886"/>
    </source>
</evidence>
<dbReference type="InterPro" id="IPR002547">
    <property type="entry name" value="tRNA-bd_dom"/>
</dbReference>
<dbReference type="SUPFAM" id="SSF50249">
    <property type="entry name" value="Nucleic acid-binding proteins"/>
    <property type="match status" value="1"/>
</dbReference>
<sequence length="109" mass="11643">MDAQEAFHTLDLRAGRILSAEPHEQARKPAYRLRIDFGAAGIKASSAQLTDLYTPASLIGRTVIAAVNLGTRRIAGFTSEVLVLGVPDEAGRVVLLSTEREVPAGGRVF</sequence>
<evidence type="ECO:0000256" key="3">
    <source>
        <dbReference type="PROSITE-ProRule" id="PRU00209"/>
    </source>
</evidence>
<dbReference type="EMBL" id="VBAM01000032">
    <property type="protein sequence ID" value="TMJ16109.1"/>
    <property type="molecule type" value="Genomic_DNA"/>
</dbReference>
<evidence type="ECO:0000256" key="1">
    <source>
        <dbReference type="ARBA" id="ARBA00022555"/>
    </source>
</evidence>
<dbReference type="PANTHER" id="PTHR11586:SF37">
    <property type="entry name" value="TRNA-BINDING DOMAIN-CONTAINING PROTEIN"/>
    <property type="match status" value="1"/>
</dbReference>
<evidence type="ECO:0000313" key="8">
    <source>
        <dbReference type="Proteomes" id="UP000320393"/>
    </source>
</evidence>
<accession>A0A537JCG1</accession>
<dbReference type="Proteomes" id="UP000320048">
    <property type="component" value="Unassembled WGS sequence"/>
</dbReference>
<organism evidence="5 7">
    <name type="scientific">Candidatus Segetimicrobium genomatis</name>
    <dbReference type="NCBI Taxonomy" id="2569760"/>
    <lineage>
        <taxon>Bacteria</taxon>
        <taxon>Bacillati</taxon>
        <taxon>Candidatus Sysuimicrobiota</taxon>
        <taxon>Candidatus Sysuimicrobiia</taxon>
        <taxon>Candidatus Sysuimicrobiales</taxon>
        <taxon>Candidatus Segetimicrobiaceae</taxon>
        <taxon>Candidatus Segetimicrobium</taxon>
    </lineage>
</organism>
<dbReference type="InterPro" id="IPR008231">
    <property type="entry name" value="CsaA"/>
</dbReference>
<dbReference type="PROSITE" id="PS50886">
    <property type="entry name" value="TRBD"/>
    <property type="match status" value="1"/>
</dbReference>
<dbReference type="NCBIfam" id="TIGR02222">
    <property type="entry name" value="chap_CsaA"/>
    <property type="match status" value="1"/>
</dbReference>
<dbReference type="NCBIfam" id="NF007495">
    <property type="entry name" value="PRK10089.1-4"/>
    <property type="match status" value="1"/>
</dbReference>
<dbReference type="NCBIfam" id="NF007494">
    <property type="entry name" value="PRK10089.1-3"/>
    <property type="match status" value="1"/>
</dbReference>
<dbReference type="PANTHER" id="PTHR11586">
    <property type="entry name" value="TRNA-AMINOACYLATION COFACTOR ARC1 FAMILY MEMBER"/>
    <property type="match status" value="1"/>
</dbReference>
<gene>
    <name evidence="6" type="ORF">E6H02_01275</name>
    <name evidence="5" type="ORF">E6H04_07300</name>
</gene>
<evidence type="ECO:0000313" key="5">
    <source>
        <dbReference type="EMBL" id="TMI81213.1"/>
    </source>
</evidence>
<dbReference type="InterPro" id="IPR051270">
    <property type="entry name" value="Tyrosine-tRNA_ligase_regulator"/>
</dbReference>
<dbReference type="InterPro" id="IPR012340">
    <property type="entry name" value="NA-bd_OB-fold"/>
</dbReference>
<reference evidence="7 8" key="1">
    <citation type="journal article" date="2019" name="Nat. Microbiol.">
        <title>Mediterranean grassland soil C-N compound turnover is dependent on rainfall and depth, and is mediated by genomically divergent microorganisms.</title>
        <authorList>
            <person name="Diamond S."/>
            <person name="Andeer P.F."/>
            <person name="Li Z."/>
            <person name="Crits-Christoph A."/>
            <person name="Burstein D."/>
            <person name="Anantharaman K."/>
            <person name="Lane K.R."/>
            <person name="Thomas B.C."/>
            <person name="Pan C."/>
            <person name="Northen T.R."/>
            <person name="Banfield J.F."/>
        </authorList>
    </citation>
    <scope>NUCLEOTIDE SEQUENCE [LARGE SCALE GENOMIC DNA]</scope>
    <source>
        <strain evidence="6">NP_5</strain>
        <strain evidence="5">NP_7</strain>
    </source>
</reference>
<dbReference type="AlphaFoldDB" id="A0A537JCG1"/>
<dbReference type="EMBL" id="VBAO01000179">
    <property type="protein sequence ID" value="TMI81213.1"/>
    <property type="molecule type" value="Genomic_DNA"/>
</dbReference>